<dbReference type="Proteomes" id="UP001177744">
    <property type="component" value="Unassembled WGS sequence"/>
</dbReference>
<evidence type="ECO:0000256" key="7">
    <source>
        <dbReference type="ARBA" id="ARBA00022679"/>
    </source>
</evidence>
<evidence type="ECO:0000256" key="19">
    <source>
        <dbReference type="ARBA" id="ARBA00061640"/>
    </source>
</evidence>
<dbReference type="PROSITE" id="PS50175">
    <property type="entry name" value="ASP_PROT_RETROV"/>
    <property type="match status" value="1"/>
</dbReference>
<dbReference type="Gene3D" id="3.30.420.10">
    <property type="entry name" value="Ribonuclease H-like superfamily/Ribonuclease H"/>
    <property type="match status" value="2"/>
</dbReference>
<dbReference type="PROSITE" id="PS50879">
    <property type="entry name" value="RNASE_H_1"/>
    <property type="match status" value="1"/>
</dbReference>
<dbReference type="InterPro" id="IPR021109">
    <property type="entry name" value="Peptidase_aspartic_dom_sf"/>
</dbReference>
<dbReference type="EMBL" id="JAULJE010000001">
    <property type="protein sequence ID" value="KAK1346696.1"/>
    <property type="molecule type" value="Genomic_DNA"/>
</dbReference>
<evidence type="ECO:0000256" key="21">
    <source>
        <dbReference type="SAM" id="Coils"/>
    </source>
</evidence>
<evidence type="ECO:0000256" key="12">
    <source>
        <dbReference type="ARBA" id="ARBA00022801"/>
    </source>
</evidence>
<evidence type="ECO:0000259" key="25">
    <source>
        <dbReference type="PROSITE" id="PS50878"/>
    </source>
</evidence>
<dbReference type="GO" id="GO:0015074">
    <property type="term" value="P:DNA integration"/>
    <property type="evidence" value="ECO:0007669"/>
    <property type="project" value="UniProtKB-KW"/>
</dbReference>
<dbReference type="InterPro" id="IPR051320">
    <property type="entry name" value="Viral_Replic_Matur_Polypro"/>
</dbReference>
<dbReference type="Pfam" id="PF00665">
    <property type="entry name" value="rve"/>
    <property type="match status" value="1"/>
</dbReference>
<evidence type="ECO:0000259" key="23">
    <source>
        <dbReference type="PROSITE" id="PS50158"/>
    </source>
</evidence>
<dbReference type="GO" id="GO:0003964">
    <property type="term" value="F:RNA-directed DNA polymerase activity"/>
    <property type="evidence" value="ECO:0007669"/>
    <property type="project" value="UniProtKB-KW"/>
</dbReference>
<comment type="function">
    <text evidence="1">Catalyzes viral DNA integration into the host chromosome, by performing a series of DNA cutting and joining reactions. This enzyme activity takes place after virion entry into a cell and reverse transcription of the RNA genome in dsDNA. The first step in the integration process is 3' processing. This step requires a complex comprising the viral genome, matrix protein and integrase. This complex is called the pre-integration complex (PIC). The integrase protein removes 2 nucleotides from each 3' end of the viral DNA, leaving recessed CA OH's at the 3' ends. In the second step that requires cell division, the PIC enters cell nucleus. In the third step, termed strand transfer, the integrase protein joins the previously processed 3' ends to the 5' ends of strands of target cellular DNA at the site of integration. The last step is viral DNA integration into host chromosome.</text>
</comment>
<dbReference type="EC" id="2.7.7.49" evidence="4"/>
<dbReference type="InterPro" id="IPR043128">
    <property type="entry name" value="Rev_trsase/Diguanyl_cyclase"/>
</dbReference>
<evidence type="ECO:0000256" key="3">
    <source>
        <dbReference type="ARBA" id="ARBA00012180"/>
    </source>
</evidence>
<dbReference type="SUPFAM" id="SSF53098">
    <property type="entry name" value="Ribonuclease H-like"/>
    <property type="match status" value="2"/>
</dbReference>
<dbReference type="InterPro" id="IPR000477">
    <property type="entry name" value="RT_dom"/>
</dbReference>
<evidence type="ECO:0000256" key="16">
    <source>
        <dbReference type="ARBA" id="ARBA00022918"/>
    </source>
</evidence>
<dbReference type="InterPro" id="IPR018154">
    <property type="entry name" value="TLV/ENV_coat_polyprotein"/>
</dbReference>
<dbReference type="GO" id="GO:0004523">
    <property type="term" value="F:RNA-DNA hybrid ribonuclease activity"/>
    <property type="evidence" value="ECO:0007669"/>
    <property type="project" value="UniProtKB-EC"/>
</dbReference>
<dbReference type="GO" id="GO:0008270">
    <property type="term" value="F:zinc ion binding"/>
    <property type="evidence" value="ECO:0007669"/>
    <property type="project" value="UniProtKB-KW"/>
</dbReference>
<keyword evidence="7" id="KW-0808">Transferase</keyword>
<dbReference type="Gene3D" id="4.10.60.10">
    <property type="entry name" value="Zinc finger, CCHC-type"/>
    <property type="match status" value="1"/>
</dbReference>
<evidence type="ECO:0000259" key="27">
    <source>
        <dbReference type="PROSITE" id="PS50994"/>
    </source>
</evidence>
<keyword evidence="9" id="KW-0540">Nuclease</keyword>
<dbReference type="PROSITE" id="PS50158">
    <property type="entry name" value="ZF_CCHC"/>
    <property type="match status" value="1"/>
</dbReference>
<keyword evidence="20" id="KW-0862">Zinc</keyword>
<keyword evidence="16" id="KW-0695">RNA-directed DNA polymerase</keyword>
<dbReference type="GO" id="GO:0003723">
    <property type="term" value="F:RNA binding"/>
    <property type="evidence" value="ECO:0007669"/>
    <property type="project" value="UniProtKB-KW"/>
</dbReference>
<feature type="domain" description="Peptidase A2" evidence="24">
    <location>
        <begin position="80"/>
        <end position="151"/>
    </location>
</feature>
<feature type="compositionally biased region" description="Low complexity" evidence="22">
    <location>
        <begin position="1722"/>
        <end position="1733"/>
    </location>
</feature>
<dbReference type="Gene3D" id="3.10.20.370">
    <property type="match status" value="1"/>
</dbReference>
<protein>
    <recommendedName>
        <fullName evidence="5">Gag-Pol polyprotein</fullName>
        <ecNumber evidence="4">2.7.7.49</ecNumber>
        <ecNumber evidence="3">3.1.26.4</ecNumber>
    </recommendedName>
</protein>
<keyword evidence="17" id="KW-0238">DNA-binding</keyword>
<feature type="domain" description="Reverse transcriptase" evidence="25">
    <location>
        <begin position="267"/>
        <end position="458"/>
    </location>
</feature>
<dbReference type="InterPro" id="IPR012337">
    <property type="entry name" value="RNaseH-like_sf"/>
</dbReference>
<dbReference type="GO" id="GO:0006508">
    <property type="term" value="P:proteolysis"/>
    <property type="evidence" value="ECO:0007669"/>
    <property type="project" value="UniProtKB-KW"/>
</dbReference>
<evidence type="ECO:0000313" key="29">
    <source>
        <dbReference type="Proteomes" id="UP001177744"/>
    </source>
</evidence>
<dbReference type="Pfam" id="PF00075">
    <property type="entry name" value="RNase_H"/>
    <property type="match status" value="1"/>
</dbReference>
<dbReference type="Gene3D" id="2.40.70.10">
    <property type="entry name" value="Acid Proteases"/>
    <property type="match status" value="1"/>
</dbReference>
<reference evidence="28" key="1">
    <citation type="submission" date="2023-06" db="EMBL/GenBank/DDBJ databases">
        <title>Reference genome for the Northern bat (Eptesicus nilssonii), a most northern bat species.</title>
        <authorList>
            <person name="Laine V.N."/>
            <person name="Pulliainen A.T."/>
            <person name="Lilley T.M."/>
        </authorList>
    </citation>
    <scope>NUCLEOTIDE SEQUENCE</scope>
    <source>
        <strain evidence="28">BLF_Eptnil</strain>
        <tissue evidence="28">Kidney</tissue>
    </source>
</reference>
<feature type="domain" description="RNase H type-1" evidence="26">
    <location>
        <begin position="706"/>
        <end position="837"/>
    </location>
</feature>
<evidence type="ECO:0000256" key="9">
    <source>
        <dbReference type="ARBA" id="ARBA00022722"/>
    </source>
</evidence>
<keyword evidence="20" id="KW-0863">Zinc-finger</keyword>
<evidence type="ECO:0000259" key="26">
    <source>
        <dbReference type="PROSITE" id="PS50879"/>
    </source>
</evidence>
<dbReference type="Pfam" id="PF00078">
    <property type="entry name" value="RVT_1"/>
    <property type="match status" value="1"/>
</dbReference>
<evidence type="ECO:0000256" key="1">
    <source>
        <dbReference type="ARBA" id="ARBA00002884"/>
    </source>
</evidence>
<keyword evidence="12" id="KW-0378">Hydrolase</keyword>
<dbReference type="EC" id="3.1.26.4" evidence="3"/>
<dbReference type="InterPro" id="IPR041577">
    <property type="entry name" value="RT_RNaseH_2"/>
</dbReference>
<dbReference type="SUPFAM" id="SSF56672">
    <property type="entry name" value="DNA/RNA polymerases"/>
    <property type="match status" value="1"/>
</dbReference>
<keyword evidence="6" id="KW-0645">Protease</keyword>
<evidence type="ECO:0000256" key="20">
    <source>
        <dbReference type="PROSITE-ProRule" id="PRU00047"/>
    </source>
</evidence>
<evidence type="ECO:0000256" key="15">
    <source>
        <dbReference type="ARBA" id="ARBA00022908"/>
    </source>
</evidence>
<evidence type="ECO:0000256" key="5">
    <source>
        <dbReference type="ARBA" id="ARBA00018735"/>
    </source>
</evidence>
<evidence type="ECO:0000256" key="8">
    <source>
        <dbReference type="ARBA" id="ARBA00022695"/>
    </source>
</evidence>
<evidence type="ECO:0000256" key="22">
    <source>
        <dbReference type="SAM" id="MobiDB-lite"/>
    </source>
</evidence>
<feature type="domain" description="CCHC-type" evidence="23">
    <location>
        <begin position="39"/>
        <end position="54"/>
    </location>
</feature>
<dbReference type="InterPro" id="IPR036875">
    <property type="entry name" value="Znf_CCHC_sf"/>
</dbReference>
<evidence type="ECO:0000256" key="18">
    <source>
        <dbReference type="ARBA" id="ARBA00023172"/>
    </source>
</evidence>
<feature type="coiled-coil region" evidence="21">
    <location>
        <begin position="1550"/>
        <end position="1640"/>
    </location>
</feature>
<evidence type="ECO:0000256" key="13">
    <source>
        <dbReference type="ARBA" id="ARBA00022842"/>
    </source>
</evidence>
<evidence type="ECO:0000256" key="4">
    <source>
        <dbReference type="ARBA" id="ARBA00012493"/>
    </source>
</evidence>
<proteinExistence type="inferred from homology"/>
<keyword evidence="11" id="KW-0255">Endonuclease</keyword>
<keyword evidence="10" id="KW-0064">Aspartyl protease</keyword>
<evidence type="ECO:0000259" key="24">
    <source>
        <dbReference type="PROSITE" id="PS50175"/>
    </source>
</evidence>
<dbReference type="PROSITE" id="PS00141">
    <property type="entry name" value="ASP_PROTEASE"/>
    <property type="match status" value="1"/>
</dbReference>
<comment type="similarity">
    <text evidence="19">Belongs to the transposase 22 family.</text>
</comment>
<dbReference type="CDD" id="cd06095">
    <property type="entry name" value="RP_RTVL_H_like"/>
    <property type="match status" value="1"/>
</dbReference>
<dbReference type="InterPro" id="IPR002156">
    <property type="entry name" value="RNaseH_domain"/>
</dbReference>
<dbReference type="Pfam" id="PF00429">
    <property type="entry name" value="TLV_coat"/>
    <property type="match status" value="1"/>
</dbReference>
<feature type="region of interest" description="Disordered" evidence="22">
    <location>
        <begin position="1706"/>
        <end position="1739"/>
    </location>
</feature>
<feature type="domain" description="Integrase catalytic" evidence="27">
    <location>
        <begin position="958"/>
        <end position="1105"/>
    </location>
</feature>
<dbReference type="GO" id="GO:0006310">
    <property type="term" value="P:DNA recombination"/>
    <property type="evidence" value="ECO:0007669"/>
    <property type="project" value="UniProtKB-KW"/>
</dbReference>
<gene>
    <name evidence="28" type="ORF">QTO34_000556</name>
</gene>
<dbReference type="GO" id="GO:0004190">
    <property type="term" value="F:aspartic-type endopeptidase activity"/>
    <property type="evidence" value="ECO:0007669"/>
    <property type="project" value="UniProtKB-KW"/>
</dbReference>
<feature type="region of interest" description="Disordered" evidence="22">
    <location>
        <begin position="1500"/>
        <end position="1531"/>
    </location>
</feature>
<keyword evidence="21" id="KW-0175">Coiled coil</keyword>
<dbReference type="InterPro" id="IPR043636">
    <property type="entry name" value="L1_RRM_dom"/>
</dbReference>
<accession>A0AA40LUH0</accession>
<dbReference type="InterPro" id="IPR001878">
    <property type="entry name" value="Znf_CCHC"/>
</dbReference>
<dbReference type="Pfam" id="PF00077">
    <property type="entry name" value="RVP"/>
    <property type="match status" value="1"/>
</dbReference>
<dbReference type="SUPFAM" id="SSF57756">
    <property type="entry name" value="Retrovirus zinc finger-like domains"/>
    <property type="match status" value="1"/>
</dbReference>
<dbReference type="PANTHER" id="PTHR33064">
    <property type="entry name" value="POL PROTEIN"/>
    <property type="match status" value="1"/>
</dbReference>
<dbReference type="Gene3D" id="3.30.70.270">
    <property type="match status" value="2"/>
</dbReference>
<dbReference type="Pfam" id="PF18697">
    <property type="entry name" value="MLVIN_C"/>
    <property type="match status" value="1"/>
</dbReference>
<feature type="coiled-coil region" evidence="21">
    <location>
        <begin position="1376"/>
        <end position="1445"/>
    </location>
</feature>
<keyword evidence="29" id="KW-1185">Reference proteome</keyword>
<keyword evidence="20" id="KW-0479">Metal-binding</keyword>
<feature type="region of interest" description="Disordered" evidence="22">
    <location>
        <begin position="1673"/>
        <end position="1692"/>
    </location>
</feature>
<dbReference type="Gene3D" id="3.30.70.1820">
    <property type="entry name" value="L1 transposable element, RRM domain"/>
    <property type="match status" value="1"/>
</dbReference>
<dbReference type="InterPro" id="IPR001584">
    <property type="entry name" value="Integrase_cat-core"/>
</dbReference>
<dbReference type="Pfam" id="PF09337">
    <property type="entry name" value="zf-H2C2"/>
    <property type="match status" value="1"/>
</dbReference>
<dbReference type="Gene3D" id="1.20.5.390">
    <property type="entry name" value="L1 transposable element, trimerization domain"/>
    <property type="match status" value="1"/>
</dbReference>
<keyword evidence="13" id="KW-0460">Magnesium</keyword>
<dbReference type="SMART" id="SM00343">
    <property type="entry name" value="ZnF_C2HC"/>
    <property type="match status" value="1"/>
</dbReference>
<dbReference type="InterPro" id="IPR018061">
    <property type="entry name" value="Retropepsins"/>
</dbReference>
<dbReference type="Pfam" id="PF17919">
    <property type="entry name" value="RT_RNaseH_2"/>
    <property type="match status" value="1"/>
</dbReference>
<evidence type="ECO:0000256" key="2">
    <source>
        <dbReference type="ARBA" id="ARBA00010879"/>
    </source>
</evidence>
<keyword evidence="8" id="KW-0548">Nucleotidyltransferase</keyword>
<dbReference type="InterPro" id="IPR040643">
    <property type="entry name" value="MLVIN_C"/>
</dbReference>
<dbReference type="InterPro" id="IPR001995">
    <property type="entry name" value="Peptidase_A2_cat"/>
</dbReference>
<dbReference type="GO" id="GO:0003677">
    <property type="term" value="F:DNA binding"/>
    <property type="evidence" value="ECO:0007669"/>
    <property type="project" value="UniProtKB-KW"/>
</dbReference>
<evidence type="ECO:0000313" key="28">
    <source>
        <dbReference type="EMBL" id="KAK1346696.1"/>
    </source>
</evidence>
<feature type="region of interest" description="Disordered" evidence="22">
    <location>
        <begin position="1233"/>
        <end position="1288"/>
    </location>
</feature>
<comment type="caution">
    <text evidence="28">The sequence shown here is derived from an EMBL/GenBank/DDBJ whole genome shotgun (WGS) entry which is preliminary data.</text>
</comment>
<name>A0AA40LUH0_CNENI</name>
<dbReference type="InterPro" id="IPR015416">
    <property type="entry name" value="Znf_H2C2_histone_UAS-bd"/>
</dbReference>
<dbReference type="PROSITE" id="PS50878">
    <property type="entry name" value="RT_POL"/>
    <property type="match status" value="1"/>
</dbReference>
<dbReference type="FunFam" id="3.30.70.1820:FF:000002">
    <property type="entry name" value="LINE-1 retrotransposable element ORF1 protein"/>
    <property type="match status" value="1"/>
</dbReference>
<dbReference type="InterPro" id="IPR036397">
    <property type="entry name" value="RNaseH_sf"/>
</dbReference>
<keyword evidence="18" id="KW-0233">DNA recombination</keyword>
<evidence type="ECO:0000256" key="14">
    <source>
        <dbReference type="ARBA" id="ARBA00022884"/>
    </source>
</evidence>
<dbReference type="InterPro" id="IPR043502">
    <property type="entry name" value="DNA/RNA_pol_sf"/>
</dbReference>
<dbReference type="Gene3D" id="2.30.30.850">
    <property type="match status" value="1"/>
</dbReference>
<comment type="similarity">
    <text evidence="2">Belongs to the beta type-B retroviral polymerase family. HERV class-II K(HML-2) pol subfamily.</text>
</comment>
<dbReference type="PANTHER" id="PTHR33064:SF29">
    <property type="entry name" value="PEPTIDASE A2 DOMAIN-CONTAINING PROTEIN-RELATED"/>
    <property type="match status" value="1"/>
</dbReference>
<keyword evidence="14" id="KW-0694">RNA-binding</keyword>
<dbReference type="Pfam" id="PF02994">
    <property type="entry name" value="Transposase_22"/>
    <property type="match status" value="1"/>
</dbReference>
<organism evidence="28 29">
    <name type="scientific">Cnephaeus nilssonii</name>
    <name type="common">Northern bat</name>
    <name type="synonym">Eptesicus nilssonii</name>
    <dbReference type="NCBI Taxonomy" id="3371016"/>
    <lineage>
        <taxon>Eukaryota</taxon>
        <taxon>Metazoa</taxon>
        <taxon>Chordata</taxon>
        <taxon>Craniata</taxon>
        <taxon>Vertebrata</taxon>
        <taxon>Euteleostomi</taxon>
        <taxon>Mammalia</taxon>
        <taxon>Eutheria</taxon>
        <taxon>Laurasiatheria</taxon>
        <taxon>Chiroptera</taxon>
        <taxon>Yangochiroptera</taxon>
        <taxon>Vespertilionidae</taxon>
        <taxon>Cnephaeus</taxon>
    </lineage>
</organism>
<dbReference type="CDD" id="cd03715">
    <property type="entry name" value="RT_ZFREV_like"/>
    <property type="match status" value="1"/>
</dbReference>
<evidence type="ECO:0000256" key="11">
    <source>
        <dbReference type="ARBA" id="ARBA00022759"/>
    </source>
</evidence>
<keyword evidence="15" id="KW-0229">DNA integration</keyword>
<dbReference type="Gene3D" id="1.10.340.70">
    <property type="match status" value="1"/>
</dbReference>
<evidence type="ECO:0000256" key="10">
    <source>
        <dbReference type="ARBA" id="ARBA00022750"/>
    </source>
</evidence>
<evidence type="ECO:0000256" key="17">
    <source>
        <dbReference type="ARBA" id="ARBA00023125"/>
    </source>
</evidence>
<dbReference type="SUPFAM" id="SSF50630">
    <property type="entry name" value="Acid proteases"/>
    <property type="match status" value="1"/>
</dbReference>
<dbReference type="PROSITE" id="PS50994">
    <property type="entry name" value="INTEGRASE"/>
    <property type="match status" value="1"/>
</dbReference>
<evidence type="ECO:0000256" key="6">
    <source>
        <dbReference type="ARBA" id="ARBA00022670"/>
    </source>
</evidence>
<sequence>MAKVLLAMNEVKGQQGGTGRKEWEKRGQNQKTRLWKNQCAYCKKEGHWKRECPEWPGNEEAPVLVEEEPRVTLNVGAKPVDFLIDTGATFSVLQHQAGPVSKDRTPIQGATGRVKSYPWTQTRIANLGKKTVTHSFLVMPECPYPLLGRDLLSKFQATISFEGGEPQVLLRGPTDQEKMILLLTCPLEEEYRLHEGPSEAPPQDPYLGRLQEEIPGVWAEGNAPGLAAHRPPIVIQLTTTATPVRVRQYPMSQKAKIGIAKHILRLREAGILIPCQSAWNTPLLPVQKPGTEDFRPVQDLREVNKRVETIQPTVPNPYTLLSLLQPEHRYYTFLDLKDAFFSLPLVPQSQPIFAFEWTDPEEGESGQLTWTRLPQGFKNSPTLFDEALNQDLKGYCHSHPGVTLLQYVNDLLLATGDWEKCQQATLDLLVTLDQLGYRVSAKKAKFCSTKVTYLRYNIEGKWTLSNSRVQAILSIPTPKTKRQVREFLKAVGYCRLWILGFAEIANPIYSATGEPKPLLDLKEKAFKKLKQALASAPALALPDLTKPFHLYVAESQGVAKGVLTQTLGPWKRPVAYLSKRLDPVDAGWSGCLKAIAAMAILVKEASKLTFGRDLQVVAPHAVETLLHSPPERWLSNARITQYQVLLLEPPRVSFLKTIALNPVTLLPDEGAETPLHDCEETMTTLTSLRANLTDQPSPTLRRPCSLMGAALWRTVSVTQERVIWAQSLGHGTSAQKAELIALTQALRWKRDKKSISTRTVEIPLPQCIYMEPYIRRGASLPQGGKDIKNPPEILNLLSAIWGPKEVAVIHYKGHQKDNSPVTKGNQFADKTAKETAKRPVGPLEVLAAILTQNLEPNPRYTPEEEDTARRLQAKETTNGWLQLPDGRPLVPEALGRTIASQTHRSTHLGGTKLAELLGREYYIPELHKMARDIARRCLICAQVNPGPPITAPPGTRFRGSSPGEHWEVDFTELPIFVDTFSGWPEAYPTRAEIAQVVVKKLLSEILPWFGLPLFMGSDNGPVFIAKVTQSLVKPLKVTWKLHSVYRPQSSGQVERMNRTLKETLTKLKLETGENWVSHLPFALLRAHCTPYVKGLTPFEIMFGRLPPLLPRLREEELAVLSNRNLLKSLQALQSSTAAARWIIKAAHQEAHPPDPDSPPVCAPGNLVWVKRHDPGTLESRWEGPFQVILSTPTAVKFRGKKRWIHRTQVKKADETAERWTARRTENPLKRQTLPRAQNPVGPLHPILQPEPPRPPKVTQAPVVTITPGWNDTETPKPVPGPTEAPGELRLLPETSHRGLLGTLEAMFRFLNKTSPNITKDCWLCLNPEPPYNVEQQKLSLPTPQLQNSGQHSHDFPECRLLNHITLKDGSLEPLMFKRMDDKYTQLNENYKELNENVTNMKRNQEEMKNDIAAIKNTMEGLKSRVEEAEDHISELEDKKIQEEGILPSSFYEASITPIPKPDKDNTMKENYRPISLMNIDAKILKKILSLDLQRNDLPYSPDIRRRETMGRQRNSRHRKEKKASPEKEVNELEANNLSEKEFREMVIRWLKRMEDKFDNMSKNQEEMKKNQEEMKNDITAVKNSIESIKSRLDEAEDRISELEDKMEKNTQLQQLLETKIRKHEESLRELRDNTKQNNIRIIGVPEEKETEQGIENLFEEIITENFPDIGKKKPTQIQEAHRVPSKMNPKRPTPRHIIIKLANTNDKIPPIGQGTPAPCNPPQEQTPSQEPTPRCLRSVAGSPLVPKAGKASGRMVSWWVWLVGMAGGCSE</sequence>
<feature type="non-terminal residue" evidence="28">
    <location>
        <position position="1771"/>
    </location>
</feature>
<dbReference type="InterPro" id="IPR001969">
    <property type="entry name" value="Aspartic_peptidase_AS"/>
</dbReference>
<dbReference type="Gene3D" id="3.10.10.10">
    <property type="entry name" value="HIV Type 1 Reverse Transcriptase, subunit A, domain 1"/>
    <property type="match status" value="1"/>
</dbReference>